<dbReference type="AlphaFoldDB" id="A0ABC9D1Y6"/>
<reference evidence="2 3" key="2">
    <citation type="submission" date="2024-10" db="EMBL/GenBank/DDBJ databases">
        <authorList>
            <person name="Ryan C."/>
        </authorList>
    </citation>
    <scope>NUCLEOTIDE SEQUENCE [LARGE SCALE GENOMIC DNA]</scope>
</reference>
<proteinExistence type="predicted"/>
<keyword evidence="3" id="KW-1185">Reference proteome</keyword>
<feature type="region of interest" description="Disordered" evidence="1">
    <location>
        <begin position="18"/>
        <end position="38"/>
    </location>
</feature>
<accession>A0ABC9D1Y6</accession>
<dbReference type="PANTHER" id="PTHR33085">
    <property type="entry name" value="OS12G0113100 PROTEIN-RELATED"/>
    <property type="match status" value="1"/>
</dbReference>
<organism evidence="2 3">
    <name type="scientific">Urochloa decumbens</name>
    <dbReference type="NCBI Taxonomy" id="240449"/>
    <lineage>
        <taxon>Eukaryota</taxon>
        <taxon>Viridiplantae</taxon>
        <taxon>Streptophyta</taxon>
        <taxon>Embryophyta</taxon>
        <taxon>Tracheophyta</taxon>
        <taxon>Spermatophyta</taxon>
        <taxon>Magnoliopsida</taxon>
        <taxon>Liliopsida</taxon>
        <taxon>Poales</taxon>
        <taxon>Poaceae</taxon>
        <taxon>PACMAD clade</taxon>
        <taxon>Panicoideae</taxon>
        <taxon>Panicodae</taxon>
        <taxon>Paniceae</taxon>
        <taxon>Melinidinae</taxon>
        <taxon>Urochloa</taxon>
    </lineage>
</organism>
<gene>
    <name evidence="2" type="ORF">URODEC1_LOCUS80821</name>
</gene>
<dbReference type="Proteomes" id="UP001497457">
    <property type="component" value="Chromosome 31b"/>
</dbReference>
<name>A0ABC9D1Y6_9POAL</name>
<reference evidence="3" key="1">
    <citation type="submission" date="2024-06" db="EMBL/GenBank/DDBJ databases">
        <authorList>
            <person name="Ryan C."/>
        </authorList>
    </citation>
    <scope>NUCLEOTIDE SEQUENCE [LARGE SCALE GENOMIC DNA]</scope>
</reference>
<evidence type="ECO:0000313" key="2">
    <source>
        <dbReference type="EMBL" id="CAL5030201.1"/>
    </source>
</evidence>
<dbReference type="InterPro" id="IPR012871">
    <property type="entry name" value="DUF1668_ORYSA"/>
</dbReference>
<evidence type="ECO:0000256" key="1">
    <source>
        <dbReference type="SAM" id="MobiDB-lite"/>
    </source>
</evidence>
<sequence>MDTWALDPLDTIRVAMSLKRPCSPSDGDSERAAKRPVAKQTHKRQLYLVVDDWDRGYSIYRVGDDAFDSSDSGAAGRRAPRPTSLPVARFVAHHGYSLSFAAHGSKILAMHPAASSPGIPAFDVESLAVTSCPSPSGRGNWGSKPLYASTGGSGGGRLWAFAYPFVEVLGPEPPPTEETWSWACDTRCPPFVSTVASGYAAHPDGRTIFVSARGYKLDPGLSLPFRGDRSSTFAFDVETLQWSHVGDWLLPFKGRGYYDRDLDAWVGLCLDKTGAGRVCSCDVPPPPAAGGCASATTMPAWKLGVDVFFDDKCKMHLGATLVYMGEEESRFCVVESRRTKDDGFPPRHRVAEMTSFVLRYGKDGELRAVAGRRAYASVSYQVPHRRFDMTLNPVAFWM</sequence>
<dbReference type="EMBL" id="OZ075141">
    <property type="protein sequence ID" value="CAL5030201.1"/>
    <property type="molecule type" value="Genomic_DNA"/>
</dbReference>
<dbReference type="Pfam" id="PF07893">
    <property type="entry name" value="DUF1668"/>
    <property type="match status" value="1"/>
</dbReference>
<evidence type="ECO:0000313" key="3">
    <source>
        <dbReference type="Proteomes" id="UP001497457"/>
    </source>
</evidence>
<dbReference type="PANTHER" id="PTHR33085:SF128">
    <property type="entry name" value="DUF1618 DOMAIN-CONTAINING PROTEIN"/>
    <property type="match status" value="1"/>
</dbReference>
<protein>
    <submittedName>
        <fullName evidence="2">Uncharacterized protein</fullName>
    </submittedName>
</protein>